<feature type="transmembrane region" description="Helical" evidence="1">
    <location>
        <begin position="144"/>
        <end position="166"/>
    </location>
</feature>
<feature type="transmembrane region" description="Helical" evidence="1">
    <location>
        <begin position="7"/>
        <end position="25"/>
    </location>
</feature>
<dbReference type="AlphaFoldDB" id="A0A424W9B2"/>
<organism evidence="2 3">
    <name type="scientific">Alcaligenes xylosoxydans xylosoxydans</name>
    <name type="common">Achromobacter xylosoxidans</name>
    <dbReference type="NCBI Taxonomy" id="85698"/>
    <lineage>
        <taxon>Bacteria</taxon>
        <taxon>Pseudomonadati</taxon>
        <taxon>Pseudomonadota</taxon>
        <taxon>Betaproteobacteria</taxon>
        <taxon>Burkholderiales</taxon>
        <taxon>Alcaligenaceae</taxon>
        <taxon>Achromobacter</taxon>
    </lineage>
</organism>
<feature type="transmembrane region" description="Helical" evidence="1">
    <location>
        <begin position="214"/>
        <end position="234"/>
    </location>
</feature>
<evidence type="ECO:0000313" key="2">
    <source>
        <dbReference type="EMBL" id="RPJ89758.1"/>
    </source>
</evidence>
<comment type="caution">
    <text evidence="2">The sequence shown here is derived from an EMBL/GenBank/DDBJ whole genome shotgun (WGS) entry which is preliminary data.</text>
</comment>
<gene>
    <name evidence="2" type="ORF">DY367_21300</name>
</gene>
<name>A0A424W9B2_ALCXX</name>
<dbReference type="EMBL" id="QVXO01000036">
    <property type="protein sequence ID" value="RPJ89758.1"/>
    <property type="molecule type" value="Genomic_DNA"/>
</dbReference>
<reference evidence="2 3" key="1">
    <citation type="submission" date="2018-08" db="EMBL/GenBank/DDBJ databases">
        <title>Achromobacter xylosoxidans Genome sequencing and assembly.</title>
        <authorList>
            <person name="Wang R."/>
            <person name="Rensing C."/>
            <person name="Li Y."/>
        </authorList>
    </citation>
    <scope>NUCLEOTIDE SEQUENCE [LARGE SCALE GENOMIC DNA]</scope>
    <source>
        <strain evidence="2 3">GD003A</strain>
    </source>
</reference>
<evidence type="ECO:0000313" key="3">
    <source>
        <dbReference type="Proteomes" id="UP000285324"/>
    </source>
</evidence>
<keyword evidence="1" id="KW-0812">Transmembrane</keyword>
<proteinExistence type="predicted"/>
<evidence type="ECO:0000256" key="1">
    <source>
        <dbReference type="SAM" id="Phobius"/>
    </source>
</evidence>
<protein>
    <recommendedName>
        <fullName evidence="4">Flippase-like domain-containing protein</fullName>
    </recommendedName>
</protein>
<keyword evidence="1" id="KW-1133">Transmembrane helix</keyword>
<dbReference type="Proteomes" id="UP000285324">
    <property type="component" value="Unassembled WGS sequence"/>
</dbReference>
<keyword evidence="1" id="KW-0472">Membrane</keyword>
<feature type="transmembrane region" description="Helical" evidence="1">
    <location>
        <begin position="265"/>
        <end position="289"/>
    </location>
</feature>
<dbReference type="OrthoDB" id="8781774at2"/>
<feature type="transmembrane region" description="Helical" evidence="1">
    <location>
        <begin position="45"/>
        <end position="67"/>
    </location>
</feature>
<sequence length="310" mass="34721">MRQCSRLLRFATLVLGVGSVVWAFYVTVPQVMRAFEHGPAGMQMLVVSLVLYLASHVVRMARLWLLIGGGRLRELLRLYWYTTAVSLAMPFKTGELIRILEIGWSTKGPRFGLVVVWVERAFDAALLSLAAIGLAYSSQDARPLLLPLIGVLLLFVALSLIFLWVVPENLPRINLHIMRLYSGRRAVRLMRSIAYMKTFAEDARRILRGRMATFAILTLLIWTFELFAIASVMAPDFPAITGFTELLTKLVPGLSQVESSAGMKLWTMTALSQTLLVLVFGLVALFPYIRQRLNGRGFTGNRDDNAGCLR</sequence>
<accession>A0A424W9B2</accession>
<evidence type="ECO:0008006" key="4">
    <source>
        <dbReference type="Google" id="ProtNLM"/>
    </source>
</evidence>